<protein>
    <submittedName>
        <fullName evidence="4">DUF4426 domain-containing protein</fullName>
    </submittedName>
</protein>
<reference evidence="4" key="2">
    <citation type="submission" date="2021-04" db="EMBL/GenBank/DDBJ databases">
        <authorList>
            <person name="Karlyshev A.V."/>
        </authorList>
    </citation>
    <scope>NUCLEOTIDE SEQUENCE</scope>
    <source>
        <strain evidence="4">LMG 29479</strain>
    </source>
</reference>
<evidence type="ECO:0000259" key="3">
    <source>
        <dbReference type="Pfam" id="PF14467"/>
    </source>
</evidence>
<dbReference type="InterPro" id="IPR025218">
    <property type="entry name" value="DUF4426"/>
</dbReference>
<gene>
    <name evidence="5" type="ORF">KB893_004580</name>
    <name evidence="4" type="ORF">KB893_01840</name>
</gene>
<comment type="caution">
    <text evidence="4">The sequence shown here is derived from an EMBL/GenBank/DDBJ whole genome shotgun (WGS) entry which is preliminary data.</text>
</comment>
<dbReference type="Proteomes" id="UP000675747">
    <property type="component" value="Unassembled WGS sequence"/>
</dbReference>
<evidence type="ECO:0000313" key="5">
    <source>
        <dbReference type="EMBL" id="MBS7456412.1"/>
    </source>
</evidence>
<dbReference type="EMBL" id="JAGQFT010000006">
    <property type="protein sequence ID" value="MBR0561266.1"/>
    <property type="molecule type" value="Genomic_DNA"/>
</dbReference>
<evidence type="ECO:0000313" key="4">
    <source>
        <dbReference type="EMBL" id="MBR0561266.1"/>
    </source>
</evidence>
<reference evidence="5 6" key="1">
    <citation type="journal article" date="2021" name="Microbiol. Resour. Announc.">
        <title>Draft Genome Sequence of Coralloluteibacterium stylophorae LMG 29479T.</title>
        <authorList>
            <person name="Karlyshev A.V."/>
            <person name="Kudryashova E.B."/>
            <person name="Ariskina E.V."/>
            <person name="Conroy A.P."/>
            <person name="Abidueva E.Y."/>
        </authorList>
    </citation>
    <scope>NUCLEOTIDE SEQUENCE [LARGE SCALE GENOMIC DNA]</scope>
    <source>
        <strain evidence="5 6">LMG 29479</strain>
    </source>
</reference>
<dbReference type="EMBL" id="JAGQFT020000002">
    <property type="protein sequence ID" value="MBS7456412.1"/>
    <property type="molecule type" value="Genomic_DNA"/>
</dbReference>
<evidence type="ECO:0000256" key="1">
    <source>
        <dbReference type="SAM" id="MobiDB-lite"/>
    </source>
</evidence>
<dbReference type="RefSeq" id="WP_211925234.1">
    <property type="nucleotide sequence ID" value="NZ_JAGQFT020000002.1"/>
</dbReference>
<feature type="domain" description="DUF4426" evidence="3">
    <location>
        <begin position="25"/>
        <end position="130"/>
    </location>
</feature>
<feature type="signal peptide" evidence="2">
    <location>
        <begin position="1"/>
        <end position="20"/>
    </location>
</feature>
<feature type="region of interest" description="Disordered" evidence="1">
    <location>
        <begin position="126"/>
        <end position="145"/>
    </location>
</feature>
<feature type="chain" id="PRO_5042774157" evidence="2">
    <location>
        <begin position="21"/>
        <end position="153"/>
    </location>
</feature>
<keyword evidence="2" id="KW-0732">Signal</keyword>
<dbReference type="Gene3D" id="2.60.40.3340">
    <property type="entry name" value="Domain of unknown function DUF4426"/>
    <property type="match status" value="1"/>
</dbReference>
<organism evidence="4">
    <name type="scientific">Coralloluteibacterium stylophorae</name>
    <dbReference type="NCBI Taxonomy" id="1776034"/>
    <lineage>
        <taxon>Bacteria</taxon>
        <taxon>Pseudomonadati</taxon>
        <taxon>Pseudomonadota</taxon>
        <taxon>Gammaproteobacteria</taxon>
        <taxon>Lysobacterales</taxon>
        <taxon>Lysobacteraceae</taxon>
        <taxon>Coralloluteibacterium</taxon>
    </lineage>
</organism>
<accession>A0A8J7VS62</accession>
<evidence type="ECO:0000256" key="2">
    <source>
        <dbReference type="SAM" id="SignalP"/>
    </source>
</evidence>
<sequence length="153" mass="16368">MRTTALLLALGLLLPVAATAQQMTATGDYLLHYNALPSSQLPEEIAQRYGLIRSPQTVVLTVSVQKRGQPGAPQPVAADVEVTATDAQGRTQPLRMREVVAGNDVSYLGQARIGDGDGETLTFGIQARPRDGDPDAGQPPAPLRATYRQAFFR</sequence>
<keyword evidence="6" id="KW-1185">Reference proteome</keyword>
<proteinExistence type="predicted"/>
<name>A0A8J7VS62_9GAMM</name>
<dbReference type="Pfam" id="PF14467">
    <property type="entry name" value="DUF4426"/>
    <property type="match status" value="1"/>
</dbReference>
<dbReference type="AlphaFoldDB" id="A0A8J7VS62"/>
<evidence type="ECO:0000313" key="6">
    <source>
        <dbReference type="Proteomes" id="UP000675747"/>
    </source>
</evidence>